<evidence type="ECO:0000313" key="4">
    <source>
        <dbReference type="Proteomes" id="UP000006804"/>
    </source>
</evidence>
<dbReference type="PANTHER" id="PTHR43745">
    <property type="entry name" value="NITROREDUCTASE MJ1384-RELATED"/>
    <property type="match status" value="1"/>
</dbReference>
<dbReference type="SUPFAM" id="SSF55469">
    <property type="entry name" value="FMN-dependent nitroreductase-like"/>
    <property type="match status" value="1"/>
</dbReference>
<dbReference type="PANTHER" id="PTHR43745:SF2">
    <property type="entry name" value="NITROREDUCTASE MJ1384-RELATED"/>
    <property type="match status" value="1"/>
</dbReference>
<feature type="domain" description="Nitroreductase" evidence="2">
    <location>
        <begin position="44"/>
        <end position="220"/>
    </location>
</feature>
<feature type="chain" id="PRO_5003366188" evidence="1">
    <location>
        <begin position="22"/>
        <end position="223"/>
    </location>
</feature>
<accession>F7YUT1</accession>
<dbReference type="KEGG" id="tta:Theth_0168"/>
<evidence type="ECO:0000259" key="2">
    <source>
        <dbReference type="Pfam" id="PF00881"/>
    </source>
</evidence>
<dbReference type="InterPro" id="IPR020051">
    <property type="entry name" value="SagB-type_dehydrogenase"/>
</dbReference>
<gene>
    <name evidence="3" type="ORF">Theth_0168</name>
</gene>
<keyword evidence="1" id="KW-0732">Signal</keyword>
<dbReference type="AlphaFoldDB" id="F7YUT1"/>
<evidence type="ECO:0000256" key="1">
    <source>
        <dbReference type="SAM" id="SignalP"/>
    </source>
</evidence>
<evidence type="ECO:0000313" key="3">
    <source>
        <dbReference type="EMBL" id="AEH50270.1"/>
    </source>
</evidence>
<dbReference type="RefSeq" id="WP_013931493.1">
    <property type="nucleotide sequence ID" value="NC_015707.1"/>
</dbReference>
<keyword evidence="4" id="KW-1185">Reference proteome</keyword>
<feature type="signal peptide" evidence="1">
    <location>
        <begin position="1"/>
        <end position="21"/>
    </location>
</feature>
<dbReference type="Proteomes" id="UP000006804">
    <property type="component" value="Chromosome"/>
</dbReference>
<dbReference type="EMBL" id="CP002351">
    <property type="protein sequence ID" value="AEH50270.1"/>
    <property type="molecule type" value="Genomic_DNA"/>
</dbReference>
<dbReference type="InterPro" id="IPR029479">
    <property type="entry name" value="Nitroreductase"/>
</dbReference>
<dbReference type="InterPro" id="IPR000415">
    <property type="entry name" value="Nitroreductase-like"/>
</dbReference>
<sequence precursor="true">MKKVFAAVLVMIFVFAAIASATVIKLPDPAFDGTMSLERALYLRRSIRDYTDQPLTLQQLAQLLWATYGISEPEQKLRTAPSGRRAYPLEVFVMVSENGVVGLEAGVYQYDAIEHSLKQILKGDVRAQLARTGSAAIGVAPISVIIAADMEKAAQVLGNPDVAPKYVYLEVGHAAQNLYLQATALGLGCVVTAGFRAEQAQAVLKIPEKYTLIYITPVGYPKQ</sequence>
<dbReference type="STRING" id="688269.Theth_0168"/>
<organism evidence="3 4">
    <name type="scientific">Pseudothermotoga thermarum DSM 5069</name>
    <dbReference type="NCBI Taxonomy" id="688269"/>
    <lineage>
        <taxon>Bacteria</taxon>
        <taxon>Thermotogati</taxon>
        <taxon>Thermotogota</taxon>
        <taxon>Thermotogae</taxon>
        <taxon>Thermotogales</taxon>
        <taxon>Thermotogaceae</taxon>
        <taxon>Pseudothermotoga</taxon>
    </lineage>
</organism>
<name>F7YUT1_9THEM</name>
<dbReference type="HOGENOM" id="CLU_059362_3_1_0"/>
<dbReference type="PATRIC" id="fig|688269.3.peg.171"/>
<reference evidence="3 4" key="1">
    <citation type="submission" date="2010-11" db="EMBL/GenBank/DDBJ databases">
        <title>The complete genome of Thermotoga thermarum DSM 5069.</title>
        <authorList>
            <consortium name="US DOE Joint Genome Institute (JGI-PGF)"/>
            <person name="Lucas S."/>
            <person name="Copeland A."/>
            <person name="Lapidus A."/>
            <person name="Bruce D."/>
            <person name="Goodwin L."/>
            <person name="Pitluck S."/>
            <person name="Kyrpides N."/>
            <person name="Mavromatis K."/>
            <person name="Ivanova N."/>
            <person name="Zeytun A."/>
            <person name="Brettin T."/>
            <person name="Detter J.C."/>
            <person name="Tapia R."/>
            <person name="Han C."/>
            <person name="Land M."/>
            <person name="Hauser L."/>
            <person name="Markowitz V."/>
            <person name="Cheng J.-F."/>
            <person name="Hugenholtz P."/>
            <person name="Woyke T."/>
            <person name="Wu D."/>
            <person name="Spring S."/>
            <person name="Schroeder M."/>
            <person name="Brambilla E."/>
            <person name="Klenk H.-P."/>
            <person name="Eisen J.A."/>
        </authorList>
    </citation>
    <scope>NUCLEOTIDE SEQUENCE [LARGE SCALE GENOMIC DNA]</scope>
    <source>
        <strain evidence="3 4">DSM 5069</strain>
    </source>
</reference>
<proteinExistence type="predicted"/>
<dbReference type="NCBIfam" id="TIGR03605">
    <property type="entry name" value="antibiot_sagB"/>
    <property type="match status" value="1"/>
</dbReference>
<protein>
    <submittedName>
        <fullName evidence="3">SagB-type dehydrogenase domain protein</fullName>
    </submittedName>
</protein>
<dbReference type="GO" id="GO:0016491">
    <property type="term" value="F:oxidoreductase activity"/>
    <property type="evidence" value="ECO:0007669"/>
    <property type="project" value="InterPro"/>
</dbReference>
<dbReference type="OrthoDB" id="9801593at2"/>
<dbReference type="InterPro" id="IPR052544">
    <property type="entry name" value="Bacteriocin_Proc_Enz"/>
</dbReference>
<dbReference type="eggNOG" id="COG0778">
    <property type="taxonomic scope" value="Bacteria"/>
</dbReference>
<dbReference type="CDD" id="cd02142">
    <property type="entry name" value="McbC_SagB-like_oxidoreductase"/>
    <property type="match status" value="1"/>
</dbReference>
<dbReference type="Gene3D" id="3.40.109.10">
    <property type="entry name" value="NADH Oxidase"/>
    <property type="match status" value="1"/>
</dbReference>
<dbReference type="Pfam" id="PF00881">
    <property type="entry name" value="Nitroreductase"/>
    <property type="match status" value="1"/>
</dbReference>